<evidence type="ECO:0000256" key="10">
    <source>
        <dbReference type="SAM" id="Phobius"/>
    </source>
</evidence>
<reference evidence="12 13" key="1">
    <citation type="submission" date="2021-08" db="EMBL/GenBank/DDBJ databases">
        <title>Draft genome sequence of Mycolicibacterium sp. NGTWS1702 strain.</title>
        <authorList>
            <person name="Matsumoto M."/>
            <person name="Tang B.C.C."/>
            <person name="Machida Y."/>
            <person name="Matoyama H."/>
            <person name="Kishihara T."/>
            <person name="Sato S."/>
            <person name="Kondo I."/>
            <person name="Sano M."/>
            <person name="Kato G."/>
        </authorList>
    </citation>
    <scope>NUCLEOTIDE SEQUENCE [LARGE SCALE GENOMIC DNA]</scope>
    <source>
        <strain evidence="12 13">NGTWSNA01</strain>
    </source>
</reference>
<feature type="transmembrane region" description="Helical" evidence="10">
    <location>
        <begin position="123"/>
        <end position="142"/>
    </location>
</feature>
<feature type="region of interest" description="Disordered" evidence="9">
    <location>
        <begin position="379"/>
        <end position="403"/>
    </location>
</feature>
<evidence type="ECO:0000256" key="1">
    <source>
        <dbReference type="ARBA" id="ARBA00004651"/>
    </source>
</evidence>
<protein>
    <submittedName>
        <fullName evidence="12">ATPase</fullName>
    </submittedName>
</protein>
<organism evidence="12 13">
    <name type="scientific">Mycolicibacterium cyprinidarum</name>
    <dbReference type="NCBI Taxonomy" id="2860311"/>
    <lineage>
        <taxon>Bacteria</taxon>
        <taxon>Bacillati</taxon>
        <taxon>Actinomycetota</taxon>
        <taxon>Actinomycetes</taxon>
        <taxon>Mycobacteriales</taxon>
        <taxon>Mycobacteriaceae</taxon>
        <taxon>Mycolicibacterium</taxon>
    </lineage>
</organism>
<keyword evidence="3" id="KW-0808">Transferase</keyword>
<evidence type="ECO:0000259" key="11">
    <source>
        <dbReference type="SMART" id="SM00387"/>
    </source>
</evidence>
<keyword evidence="5" id="KW-0418">Kinase</keyword>
<evidence type="ECO:0000313" key="13">
    <source>
        <dbReference type="Proteomes" id="UP001060504"/>
    </source>
</evidence>
<feature type="transmembrane region" description="Helical" evidence="10">
    <location>
        <begin position="154"/>
        <end position="177"/>
    </location>
</feature>
<feature type="transmembrane region" description="Helical" evidence="10">
    <location>
        <begin position="48"/>
        <end position="67"/>
    </location>
</feature>
<dbReference type="InterPro" id="IPR050482">
    <property type="entry name" value="Sensor_HK_TwoCompSys"/>
</dbReference>
<dbReference type="SMART" id="SM00387">
    <property type="entry name" value="HATPase_c"/>
    <property type="match status" value="1"/>
</dbReference>
<keyword evidence="8 10" id="KW-0472">Membrane</keyword>
<evidence type="ECO:0000256" key="9">
    <source>
        <dbReference type="SAM" id="MobiDB-lite"/>
    </source>
</evidence>
<proteinExistence type="predicted"/>
<name>A0ABQ4V9F1_9MYCO</name>
<evidence type="ECO:0000256" key="4">
    <source>
        <dbReference type="ARBA" id="ARBA00022692"/>
    </source>
</evidence>
<keyword evidence="2" id="KW-1003">Cell membrane</keyword>
<dbReference type="Pfam" id="PF02518">
    <property type="entry name" value="HATPase_c"/>
    <property type="match status" value="1"/>
</dbReference>
<evidence type="ECO:0000256" key="7">
    <source>
        <dbReference type="ARBA" id="ARBA00023012"/>
    </source>
</evidence>
<accession>A0ABQ4V9F1</accession>
<feature type="compositionally biased region" description="Pro residues" evidence="9">
    <location>
        <begin position="394"/>
        <end position="403"/>
    </location>
</feature>
<evidence type="ECO:0000256" key="2">
    <source>
        <dbReference type="ARBA" id="ARBA00022475"/>
    </source>
</evidence>
<evidence type="ECO:0000256" key="5">
    <source>
        <dbReference type="ARBA" id="ARBA00022777"/>
    </source>
</evidence>
<comment type="caution">
    <text evidence="12">The sequence shown here is derived from an EMBL/GenBank/DDBJ whole genome shotgun (WGS) entry which is preliminary data.</text>
</comment>
<evidence type="ECO:0000256" key="6">
    <source>
        <dbReference type="ARBA" id="ARBA00022989"/>
    </source>
</evidence>
<evidence type="ECO:0000256" key="3">
    <source>
        <dbReference type="ARBA" id="ARBA00022679"/>
    </source>
</evidence>
<feature type="transmembrane region" description="Helical" evidence="10">
    <location>
        <begin position="20"/>
        <end position="41"/>
    </location>
</feature>
<dbReference type="PANTHER" id="PTHR24421">
    <property type="entry name" value="NITRATE/NITRITE SENSOR PROTEIN NARX-RELATED"/>
    <property type="match status" value="1"/>
</dbReference>
<dbReference type="SUPFAM" id="SSF55874">
    <property type="entry name" value="ATPase domain of HSP90 chaperone/DNA topoisomerase II/histidine kinase"/>
    <property type="match status" value="1"/>
</dbReference>
<comment type="subcellular location">
    <subcellularLocation>
        <location evidence="1">Cell membrane</location>
        <topology evidence="1">Multi-pass membrane protein</topology>
    </subcellularLocation>
</comment>
<feature type="transmembrane region" description="Helical" evidence="10">
    <location>
        <begin position="87"/>
        <end position="111"/>
    </location>
</feature>
<dbReference type="InterPro" id="IPR003594">
    <property type="entry name" value="HATPase_dom"/>
</dbReference>
<evidence type="ECO:0000256" key="8">
    <source>
        <dbReference type="ARBA" id="ARBA00023136"/>
    </source>
</evidence>
<dbReference type="InterPro" id="IPR036890">
    <property type="entry name" value="HATPase_C_sf"/>
</dbReference>
<evidence type="ECO:0000313" key="12">
    <source>
        <dbReference type="EMBL" id="GJF15262.1"/>
    </source>
</evidence>
<dbReference type="EMBL" id="BPRH01001930">
    <property type="protein sequence ID" value="GJF15262.1"/>
    <property type="molecule type" value="Genomic_DNA"/>
</dbReference>
<feature type="domain" description="Histidine kinase/HSP90-like ATPase" evidence="11">
    <location>
        <begin position="300"/>
        <end position="397"/>
    </location>
</feature>
<keyword evidence="6 10" id="KW-1133">Transmembrane helix</keyword>
<dbReference type="PANTHER" id="PTHR24421:SF37">
    <property type="entry name" value="SENSOR HISTIDINE KINASE NARS"/>
    <property type="match status" value="1"/>
</dbReference>
<gene>
    <name evidence="12" type="ORF">NGTWS1702_18350</name>
</gene>
<dbReference type="CDD" id="cd16917">
    <property type="entry name" value="HATPase_UhpB-NarQ-NarX-like"/>
    <property type="match status" value="1"/>
</dbReference>
<sequence length="403" mass="43897">MTGFLRPLSKFRDFLAAEPVRVSAFLRLPLIVLITMLVWIWEIDHWLPGLYPVIVGGYAVAAVAWLIAVLRGPVPRWAEVASIGVDIAVLISLCLVSGGATEVLLPVFFLLPISVAFQEREGLTAAVGVIIALGYLTVWVFYSERDDTVTLPAMVYTYFGFLVWLAAAATALSFVLARRADRLRALQLVRLQLVSEAIESDERANREIAEHLHDGPLQTLLAARLELDEARERNPDPALERVYLALQETATGLRSTVSQLHPQVLAQLGLTSGIRELLRQFQSRYVPDVIADLEEVGKPQSQALLYRAARELLTNIGKHAHATTVRVDLVRHGDRVILTISDDGSGFDPAIVGKSLTEGHIGLGSLLARFDAMGGSLRIASGPDSGTRVTATSPPEPDPTPLA</sequence>
<dbReference type="Proteomes" id="UP001060504">
    <property type="component" value="Unassembled WGS sequence"/>
</dbReference>
<dbReference type="Gene3D" id="3.30.565.10">
    <property type="entry name" value="Histidine kinase-like ATPase, C-terminal domain"/>
    <property type="match status" value="1"/>
</dbReference>
<keyword evidence="13" id="KW-1185">Reference proteome</keyword>
<keyword evidence="4 10" id="KW-0812">Transmembrane</keyword>
<keyword evidence="7" id="KW-0902">Two-component regulatory system</keyword>